<name>A0A835Z2W1_9STRA</name>
<keyword evidence="1" id="KW-0812">Transmembrane</keyword>
<feature type="transmembrane region" description="Helical" evidence="1">
    <location>
        <begin position="48"/>
        <end position="67"/>
    </location>
</feature>
<proteinExistence type="predicted"/>
<organism evidence="2 3">
    <name type="scientific">Tribonema minus</name>
    <dbReference type="NCBI Taxonomy" id="303371"/>
    <lineage>
        <taxon>Eukaryota</taxon>
        <taxon>Sar</taxon>
        <taxon>Stramenopiles</taxon>
        <taxon>Ochrophyta</taxon>
        <taxon>PX clade</taxon>
        <taxon>Xanthophyceae</taxon>
        <taxon>Tribonematales</taxon>
        <taxon>Tribonemataceae</taxon>
        <taxon>Tribonema</taxon>
    </lineage>
</organism>
<sequence length="121" mass="13923">MCSFLFVKFIFQLLLAIIVYQKFNIIFKWGETLEDGDRDGKFQASAMTCYSPLLCVLAALFLCWSFMESGGACSKQIVPPAQEICARRDFSLFVRAFAYPRFWDITDPVTIFSIMPVVRYT</sequence>
<evidence type="ECO:0000313" key="2">
    <source>
        <dbReference type="EMBL" id="KAG5184627.1"/>
    </source>
</evidence>
<keyword evidence="1" id="KW-0472">Membrane</keyword>
<evidence type="ECO:0000256" key="1">
    <source>
        <dbReference type="SAM" id="Phobius"/>
    </source>
</evidence>
<keyword evidence="3" id="KW-1185">Reference proteome</keyword>
<reference evidence="2" key="1">
    <citation type="submission" date="2021-02" db="EMBL/GenBank/DDBJ databases">
        <title>First Annotated Genome of the Yellow-green Alga Tribonema minus.</title>
        <authorList>
            <person name="Mahan K.M."/>
        </authorList>
    </citation>
    <scope>NUCLEOTIDE SEQUENCE</scope>
    <source>
        <strain evidence="2">UTEX B ZZ1240</strain>
    </source>
</reference>
<evidence type="ECO:0000313" key="3">
    <source>
        <dbReference type="Proteomes" id="UP000664859"/>
    </source>
</evidence>
<gene>
    <name evidence="2" type="ORF">JKP88DRAFT_244629</name>
</gene>
<feature type="transmembrane region" description="Helical" evidence="1">
    <location>
        <begin position="6"/>
        <end position="27"/>
    </location>
</feature>
<keyword evidence="1" id="KW-1133">Transmembrane helix</keyword>
<dbReference type="EMBL" id="JAFCMP010000157">
    <property type="protein sequence ID" value="KAG5184627.1"/>
    <property type="molecule type" value="Genomic_DNA"/>
</dbReference>
<comment type="caution">
    <text evidence="2">The sequence shown here is derived from an EMBL/GenBank/DDBJ whole genome shotgun (WGS) entry which is preliminary data.</text>
</comment>
<accession>A0A835Z2W1</accession>
<dbReference type="AlphaFoldDB" id="A0A835Z2W1"/>
<dbReference type="Proteomes" id="UP000664859">
    <property type="component" value="Unassembled WGS sequence"/>
</dbReference>
<protein>
    <submittedName>
        <fullName evidence="2">Uncharacterized protein</fullName>
    </submittedName>
</protein>